<name>A0A6A5U7L0_9PLEO</name>
<organism evidence="2 3">
    <name type="scientific">Byssothecium circinans</name>
    <dbReference type="NCBI Taxonomy" id="147558"/>
    <lineage>
        <taxon>Eukaryota</taxon>
        <taxon>Fungi</taxon>
        <taxon>Dikarya</taxon>
        <taxon>Ascomycota</taxon>
        <taxon>Pezizomycotina</taxon>
        <taxon>Dothideomycetes</taxon>
        <taxon>Pleosporomycetidae</taxon>
        <taxon>Pleosporales</taxon>
        <taxon>Massarineae</taxon>
        <taxon>Massarinaceae</taxon>
        <taxon>Byssothecium</taxon>
    </lineage>
</organism>
<gene>
    <name evidence="2" type="ORF">CC80DRAFT_489143</name>
</gene>
<evidence type="ECO:0000313" key="3">
    <source>
        <dbReference type="Proteomes" id="UP000800035"/>
    </source>
</evidence>
<reference evidence="2" key="1">
    <citation type="journal article" date="2020" name="Stud. Mycol.">
        <title>101 Dothideomycetes genomes: a test case for predicting lifestyles and emergence of pathogens.</title>
        <authorList>
            <person name="Haridas S."/>
            <person name="Albert R."/>
            <person name="Binder M."/>
            <person name="Bloem J."/>
            <person name="Labutti K."/>
            <person name="Salamov A."/>
            <person name="Andreopoulos B."/>
            <person name="Baker S."/>
            <person name="Barry K."/>
            <person name="Bills G."/>
            <person name="Bluhm B."/>
            <person name="Cannon C."/>
            <person name="Castanera R."/>
            <person name="Culley D."/>
            <person name="Daum C."/>
            <person name="Ezra D."/>
            <person name="Gonzalez J."/>
            <person name="Henrissat B."/>
            <person name="Kuo A."/>
            <person name="Liang C."/>
            <person name="Lipzen A."/>
            <person name="Lutzoni F."/>
            <person name="Magnuson J."/>
            <person name="Mondo S."/>
            <person name="Nolan M."/>
            <person name="Ohm R."/>
            <person name="Pangilinan J."/>
            <person name="Park H.-J."/>
            <person name="Ramirez L."/>
            <person name="Alfaro M."/>
            <person name="Sun H."/>
            <person name="Tritt A."/>
            <person name="Yoshinaga Y."/>
            <person name="Zwiers L.-H."/>
            <person name="Turgeon B."/>
            <person name="Goodwin S."/>
            <person name="Spatafora J."/>
            <person name="Crous P."/>
            <person name="Grigoriev I."/>
        </authorList>
    </citation>
    <scope>NUCLEOTIDE SEQUENCE</scope>
    <source>
        <strain evidence="2">CBS 675.92</strain>
    </source>
</reference>
<feature type="chain" id="PRO_5025647978" evidence="1">
    <location>
        <begin position="24"/>
        <end position="283"/>
    </location>
</feature>
<dbReference type="Gene3D" id="2.60.20.10">
    <property type="entry name" value="Crystallins"/>
    <property type="match status" value="2"/>
</dbReference>
<keyword evidence="1" id="KW-0732">Signal</keyword>
<dbReference type="Proteomes" id="UP000800035">
    <property type="component" value="Unassembled WGS sequence"/>
</dbReference>
<sequence>MPSFRITSFILAITLPWIAPAASVYTAPLSAPAIPSTISNRDLIAPMNPYCRSLYPFNGSHLPNGSYPLNEYYPLNTSLGWVELWDQPCFRGESKRYSLNHGHCENLFQKDFPDKSGWNDRARSIKVATRLECYFFKDPGCPVTTGGLQIINGQIDDYITPSFDKLISSFQCDMYPDYGCTSGTSPNSSITLGPGWIEFWENKCYQGKSKISKSAKTCVNFFGSNDQEDVTWDDKIRSLRSSPQNLNCTFYADPECKGQFLSTHGEDPIPEIGLNISSFNCTF</sequence>
<evidence type="ECO:0000256" key="1">
    <source>
        <dbReference type="SAM" id="SignalP"/>
    </source>
</evidence>
<dbReference type="AlphaFoldDB" id="A0A6A5U7L0"/>
<evidence type="ECO:0000313" key="2">
    <source>
        <dbReference type="EMBL" id="KAF1960911.1"/>
    </source>
</evidence>
<proteinExistence type="predicted"/>
<protein>
    <submittedName>
        <fullName evidence="2">Uncharacterized protein</fullName>
    </submittedName>
</protein>
<accession>A0A6A5U7L0</accession>
<keyword evidence="3" id="KW-1185">Reference proteome</keyword>
<feature type="signal peptide" evidence="1">
    <location>
        <begin position="1"/>
        <end position="23"/>
    </location>
</feature>
<dbReference type="EMBL" id="ML976982">
    <property type="protein sequence ID" value="KAF1960911.1"/>
    <property type="molecule type" value="Genomic_DNA"/>
</dbReference>